<evidence type="ECO:0000313" key="1">
    <source>
        <dbReference type="EMBL" id="JAE35569.1"/>
    </source>
</evidence>
<protein>
    <submittedName>
        <fullName evidence="1">Uncharacterized protein</fullName>
    </submittedName>
</protein>
<organism evidence="1">
    <name type="scientific">Arundo donax</name>
    <name type="common">Giant reed</name>
    <name type="synonym">Donax arundinaceus</name>
    <dbReference type="NCBI Taxonomy" id="35708"/>
    <lineage>
        <taxon>Eukaryota</taxon>
        <taxon>Viridiplantae</taxon>
        <taxon>Streptophyta</taxon>
        <taxon>Embryophyta</taxon>
        <taxon>Tracheophyta</taxon>
        <taxon>Spermatophyta</taxon>
        <taxon>Magnoliopsida</taxon>
        <taxon>Liliopsida</taxon>
        <taxon>Poales</taxon>
        <taxon>Poaceae</taxon>
        <taxon>PACMAD clade</taxon>
        <taxon>Arundinoideae</taxon>
        <taxon>Arundineae</taxon>
        <taxon>Arundo</taxon>
    </lineage>
</organism>
<dbReference type="AlphaFoldDB" id="A0A0A9HIC3"/>
<reference evidence="1" key="1">
    <citation type="submission" date="2014-09" db="EMBL/GenBank/DDBJ databases">
        <authorList>
            <person name="Magalhaes I.L.F."/>
            <person name="Oliveira U."/>
            <person name="Santos F.R."/>
            <person name="Vidigal T.H.D.A."/>
            <person name="Brescovit A.D."/>
            <person name="Santos A.J."/>
        </authorList>
    </citation>
    <scope>NUCLEOTIDE SEQUENCE</scope>
    <source>
        <tissue evidence="1">Shoot tissue taken approximately 20 cm above the soil surface</tissue>
    </source>
</reference>
<proteinExistence type="predicted"/>
<accession>A0A0A9HIC3</accession>
<name>A0A0A9HIC3_ARUDO</name>
<sequence length="41" mass="4610">MGACRECHTSGRTRDPCLPVSSAHPRAWRRQCCTPRPSGRE</sequence>
<reference evidence="1" key="2">
    <citation type="journal article" date="2015" name="Data Brief">
        <title>Shoot transcriptome of the giant reed, Arundo donax.</title>
        <authorList>
            <person name="Barrero R.A."/>
            <person name="Guerrero F.D."/>
            <person name="Moolhuijzen P."/>
            <person name="Goolsby J.A."/>
            <person name="Tidwell J."/>
            <person name="Bellgard S.E."/>
            <person name="Bellgard M.I."/>
        </authorList>
    </citation>
    <scope>NUCLEOTIDE SEQUENCE</scope>
    <source>
        <tissue evidence="1">Shoot tissue taken approximately 20 cm above the soil surface</tissue>
    </source>
</reference>
<dbReference type="EMBL" id="GBRH01162327">
    <property type="protein sequence ID" value="JAE35569.1"/>
    <property type="molecule type" value="Transcribed_RNA"/>
</dbReference>